<gene>
    <name evidence="1" type="ORF">HC246_12495</name>
</gene>
<name>A0ABX1LRR2_9CYAN</name>
<evidence type="ECO:0000313" key="1">
    <source>
        <dbReference type="EMBL" id="NMF58820.1"/>
    </source>
</evidence>
<dbReference type="EMBL" id="JAAVJL010000001">
    <property type="protein sequence ID" value="NMF58820.1"/>
    <property type="molecule type" value="Genomic_DNA"/>
</dbReference>
<keyword evidence="2" id="KW-1185">Reference proteome</keyword>
<comment type="caution">
    <text evidence="1">The sequence shown here is derived from an EMBL/GenBank/DDBJ whole genome shotgun (WGS) entry which is preliminary data.</text>
</comment>
<dbReference type="RefSeq" id="WP_169363673.1">
    <property type="nucleotide sequence ID" value="NZ_JAAVJL010000001.1"/>
</dbReference>
<proteinExistence type="predicted"/>
<dbReference type="Proteomes" id="UP000738376">
    <property type="component" value="Unassembled WGS sequence"/>
</dbReference>
<accession>A0ABX1LRR2</accession>
<organism evidence="1 2">
    <name type="scientific">Pseudanabaena yagii GIHE-NHR1</name>
    <dbReference type="NCBI Taxonomy" id="2722753"/>
    <lineage>
        <taxon>Bacteria</taxon>
        <taxon>Bacillati</taxon>
        <taxon>Cyanobacteriota</taxon>
        <taxon>Cyanophyceae</taxon>
        <taxon>Pseudanabaenales</taxon>
        <taxon>Pseudanabaenaceae</taxon>
        <taxon>Pseudanabaena</taxon>
        <taxon>Pseudanabaena yagii</taxon>
    </lineage>
</organism>
<reference evidence="1 2" key="1">
    <citation type="submission" date="2020-03" db="EMBL/GenBank/DDBJ databases">
        <title>Draft Genome Sequence of 2-Methylisoborneol Producing Pseudanabaena yagii Strain GIHE-NHR1 Isolated from North Han River in South Korea.</title>
        <authorList>
            <person name="Jeong J."/>
        </authorList>
    </citation>
    <scope>NUCLEOTIDE SEQUENCE [LARGE SCALE GENOMIC DNA]</scope>
    <source>
        <strain evidence="1 2">GIHE-NHR1</strain>
    </source>
</reference>
<protein>
    <submittedName>
        <fullName evidence="1">Uncharacterized protein</fullName>
    </submittedName>
</protein>
<sequence>MKVSIRDSEVLKRINPLDVSTYLASKSWQLVNEIPDRASIWTYTDRTNNNEFEILLPLNPQFEDFSTRISEIISTLEIVESQTQTTILENLQNVFSNIINLRLTDRDFYNGTIPINKGVELHQNAKNMMLSAACASVESKAFFEKNKPSQATEYLKKVRLGQPKIGSYILTIISPLPKPRISTIQDPEENHISLDFSNRVVTKLRDSLEFVKTYIEYVIEERQLVQVSDEIINNGITANLCEALTGINYNGNNQGLEINFNWSPVVNTSSSQIPIKFEPPVLELVKSLGKQLRTYLRPDYELTGDVVKLERKITDEIGKVTIETTIDDIKRKVQVSLNDVWYLHAARANANKHFVTCRGQLRRDGQSYILDHVTSFSVRD</sequence>
<evidence type="ECO:0000313" key="2">
    <source>
        <dbReference type="Proteomes" id="UP000738376"/>
    </source>
</evidence>